<comment type="caution">
    <text evidence="2">The sequence shown here is derived from an EMBL/GenBank/DDBJ whole genome shotgun (WGS) entry which is preliminary data.</text>
</comment>
<dbReference type="RefSeq" id="WP_381528756.1">
    <property type="nucleotide sequence ID" value="NZ_JBHULN010000040.1"/>
</dbReference>
<organism evidence="2 3">
    <name type="scientific">Spirosoma soli</name>
    <dbReference type="NCBI Taxonomy" id="1770529"/>
    <lineage>
        <taxon>Bacteria</taxon>
        <taxon>Pseudomonadati</taxon>
        <taxon>Bacteroidota</taxon>
        <taxon>Cytophagia</taxon>
        <taxon>Cytophagales</taxon>
        <taxon>Cytophagaceae</taxon>
        <taxon>Spirosoma</taxon>
    </lineage>
</organism>
<feature type="domain" description="Plasmid replication protein RepL" evidence="1">
    <location>
        <begin position="43"/>
        <end position="159"/>
    </location>
</feature>
<proteinExistence type="predicted"/>
<evidence type="ECO:0000313" key="2">
    <source>
        <dbReference type="EMBL" id="MFD2574665.1"/>
    </source>
</evidence>
<accession>A0ABW5MCG2</accession>
<gene>
    <name evidence="2" type="ORF">ACFSUS_28805</name>
</gene>
<dbReference type="Proteomes" id="UP001597469">
    <property type="component" value="Unassembled WGS sequence"/>
</dbReference>
<keyword evidence="3" id="KW-1185">Reference proteome</keyword>
<dbReference type="Pfam" id="PF05732">
    <property type="entry name" value="RepL"/>
    <property type="match status" value="1"/>
</dbReference>
<dbReference type="EMBL" id="JBHULN010000040">
    <property type="protein sequence ID" value="MFD2574665.1"/>
    <property type="molecule type" value="Genomic_DNA"/>
</dbReference>
<dbReference type="InterPro" id="IPR008813">
    <property type="entry name" value="Plasmid_replication_RepL"/>
</dbReference>
<evidence type="ECO:0000259" key="1">
    <source>
        <dbReference type="Pfam" id="PF05732"/>
    </source>
</evidence>
<evidence type="ECO:0000313" key="3">
    <source>
        <dbReference type="Proteomes" id="UP001597469"/>
    </source>
</evidence>
<reference evidence="3" key="1">
    <citation type="journal article" date="2019" name="Int. J. Syst. Evol. Microbiol.">
        <title>The Global Catalogue of Microorganisms (GCM) 10K type strain sequencing project: providing services to taxonomists for standard genome sequencing and annotation.</title>
        <authorList>
            <consortium name="The Broad Institute Genomics Platform"/>
            <consortium name="The Broad Institute Genome Sequencing Center for Infectious Disease"/>
            <person name="Wu L."/>
            <person name="Ma J."/>
        </authorList>
    </citation>
    <scope>NUCLEOTIDE SEQUENCE [LARGE SCALE GENOMIC DNA]</scope>
    <source>
        <strain evidence="3">KCTC 42805</strain>
    </source>
</reference>
<protein>
    <submittedName>
        <fullName evidence="2">Replication/maintenance protein RepL</fullName>
    </submittedName>
</protein>
<sequence>MKYKPITQHEEFEENPFVEKAIQDIRVVKRQQVVRPKNKDEIQMIVSSDGEVEGYSAFMRFVEVDEEKFAKIYLSQFVSFWELSKPAIRVFGYILSVLKPKQDSFYFIMDDCLKYTGYSHRNHVLTGLSNLIECSIIARSSNSVRYFINPLVVFNGDRVTFAKTYVKKKKDKEKVPNSQLDLFSQEALKFD</sequence>
<name>A0ABW5MCG2_9BACT</name>